<keyword evidence="6" id="KW-0813">Transport</keyword>
<dbReference type="Pfam" id="PF08574">
    <property type="entry name" value="Iwr1"/>
    <property type="match status" value="1"/>
</dbReference>
<comment type="function">
    <text evidence="1">Directs RNA polymerase II nuclear import.</text>
</comment>
<evidence type="ECO:0000256" key="6">
    <source>
        <dbReference type="ARBA" id="ARBA00022448"/>
    </source>
</evidence>
<dbReference type="GO" id="GO:0015031">
    <property type="term" value="P:protein transport"/>
    <property type="evidence" value="ECO:0007669"/>
    <property type="project" value="UniProtKB-KW"/>
</dbReference>
<evidence type="ECO:0000256" key="9">
    <source>
        <dbReference type="ARBA" id="ARBA00023242"/>
    </source>
</evidence>
<dbReference type="InterPro" id="IPR013883">
    <property type="entry name" value="TF_Iwr1_dom"/>
</dbReference>
<evidence type="ECO:0000256" key="3">
    <source>
        <dbReference type="ARBA" id="ARBA00004496"/>
    </source>
</evidence>
<feature type="compositionally biased region" description="Acidic residues" evidence="10">
    <location>
        <begin position="269"/>
        <end position="284"/>
    </location>
</feature>
<evidence type="ECO:0000256" key="2">
    <source>
        <dbReference type="ARBA" id="ARBA00004123"/>
    </source>
</evidence>
<evidence type="ECO:0000259" key="11">
    <source>
        <dbReference type="Pfam" id="PF08574"/>
    </source>
</evidence>
<keyword evidence="13" id="KW-1185">Reference proteome</keyword>
<evidence type="ECO:0000256" key="1">
    <source>
        <dbReference type="ARBA" id="ARBA00003202"/>
    </source>
</evidence>
<keyword evidence="9" id="KW-0539">Nucleus</keyword>
<dbReference type="AlphaFoldDB" id="A0A0D2NCK7"/>
<keyword evidence="8" id="KW-0653">Protein transport</keyword>
<evidence type="ECO:0000256" key="8">
    <source>
        <dbReference type="ARBA" id="ARBA00022927"/>
    </source>
</evidence>
<sequence>MTPSSEPSYTILRIKRKRFEEPLDALVVEPESRERRSKKSRGGVGVFQYAQTVEDSDWNSAARQKAIQDEISRLARETAAKVASEAKASVPPTPVAPTPQSPARAGKDEPPATPAAARRYKIVDLETQAPKVPARRYPTAPPTVYSSKELEARKNARDFKMYDAVPSSAPTPMAVDEPSDMDNFLPMLNDYLSMHDSEPTSRIPLQKSSAATTSLKSKIPSPVCDEDDYVWDVFYHRPATLSEWNAVANNVGTVTGLPPSFGDTYDSASDSEEEFDEADEDSNAEDFYKNDYPDEEESGSGAYEWHEDSDYDDIMEYRNEQEQFDWR</sequence>
<reference evidence="13" key="1">
    <citation type="submission" date="2014-04" db="EMBL/GenBank/DDBJ databases">
        <title>Evolutionary Origins and Diversification of the Mycorrhizal Mutualists.</title>
        <authorList>
            <consortium name="DOE Joint Genome Institute"/>
            <consortium name="Mycorrhizal Genomics Consortium"/>
            <person name="Kohler A."/>
            <person name="Kuo A."/>
            <person name="Nagy L.G."/>
            <person name="Floudas D."/>
            <person name="Copeland A."/>
            <person name="Barry K.W."/>
            <person name="Cichocki N."/>
            <person name="Veneault-Fourrey C."/>
            <person name="LaButti K."/>
            <person name="Lindquist E.A."/>
            <person name="Lipzen A."/>
            <person name="Lundell T."/>
            <person name="Morin E."/>
            <person name="Murat C."/>
            <person name="Riley R."/>
            <person name="Ohm R."/>
            <person name="Sun H."/>
            <person name="Tunlid A."/>
            <person name="Henrissat B."/>
            <person name="Grigoriev I.V."/>
            <person name="Hibbett D.S."/>
            <person name="Martin F."/>
        </authorList>
    </citation>
    <scope>NUCLEOTIDE SEQUENCE [LARGE SCALE GENOMIC DNA]</scope>
    <source>
        <strain evidence="13">FD-334 SS-4</strain>
    </source>
</reference>
<dbReference type="PANTHER" id="PTHR31196:SF2">
    <property type="entry name" value="RNA POLYMERASE II NUCLEAR LOCALIZATION PROTEIN SLC7A6OS-RELATED"/>
    <property type="match status" value="1"/>
</dbReference>
<feature type="region of interest" description="Disordered" evidence="10">
    <location>
        <begin position="82"/>
        <end position="149"/>
    </location>
</feature>
<evidence type="ECO:0000313" key="13">
    <source>
        <dbReference type="Proteomes" id="UP000054270"/>
    </source>
</evidence>
<dbReference type="Proteomes" id="UP000054270">
    <property type="component" value="Unassembled WGS sequence"/>
</dbReference>
<evidence type="ECO:0000256" key="7">
    <source>
        <dbReference type="ARBA" id="ARBA00022490"/>
    </source>
</evidence>
<dbReference type="OrthoDB" id="6255506at2759"/>
<dbReference type="GO" id="GO:0032502">
    <property type="term" value="P:developmental process"/>
    <property type="evidence" value="ECO:0007669"/>
    <property type="project" value="TreeGrafter"/>
</dbReference>
<comment type="subcellular location">
    <subcellularLocation>
        <location evidence="3">Cytoplasm</location>
    </subcellularLocation>
    <subcellularLocation>
        <location evidence="2">Nucleus</location>
    </subcellularLocation>
</comment>
<protein>
    <recommendedName>
        <fullName evidence="5">Probable RNA polymerase II nuclear localization protein SLC7A6OS</fullName>
    </recommendedName>
</protein>
<feature type="region of interest" description="Disordered" evidence="10">
    <location>
        <begin position="259"/>
        <end position="308"/>
    </location>
</feature>
<feature type="domain" description="Transcription factor Iwr1" evidence="11">
    <location>
        <begin position="227"/>
        <end position="296"/>
    </location>
</feature>
<organism evidence="12 13">
    <name type="scientific">Hypholoma sublateritium (strain FD-334 SS-4)</name>
    <dbReference type="NCBI Taxonomy" id="945553"/>
    <lineage>
        <taxon>Eukaryota</taxon>
        <taxon>Fungi</taxon>
        <taxon>Dikarya</taxon>
        <taxon>Basidiomycota</taxon>
        <taxon>Agaricomycotina</taxon>
        <taxon>Agaricomycetes</taxon>
        <taxon>Agaricomycetidae</taxon>
        <taxon>Agaricales</taxon>
        <taxon>Agaricineae</taxon>
        <taxon>Strophariaceae</taxon>
        <taxon>Hypholoma</taxon>
    </lineage>
</organism>
<gene>
    <name evidence="12" type="ORF">HYPSUDRAFT_150581</name>
</gene>
<dbReference type="EMBL" id="KN817685">
    <property type="protein sequence ID" value="KJA14316.1"/>
    <property type="molecule type" value="Genomic_DNA"/>
</dbReference>
<dbReference type="OMA" id="VEDGAWN"/>
<evidence type="ECO:0000256" key="10">
    <source>
        <dbReference type="SAM" id="MobiDB-lite"/>
    </source>
</evidence>
<keyword evidence="7" id="KW-0963">Cytoplasm</keyword>
<evidence type="ECO:0000256" key="4">
    <source>
        <dbReference type="ARBA" id="ARBA00010218"/>
    </source>
</evidence>
<proteinExistence type="inferred from homology"/>
<feature type="compositionally biased region" description="Pro residues" evidence="10">
    <location>
        <begin position="91"/>
        <end position="100"/>
    </location>
</feature>
<dbReference type="GO" id="GO:0005634">
    <property type="term" value="C:nucleus"/>
    <property type="evidence" value="ECO:0007669"/>
    <property type="project" value="UniProtKB-SubCell"/>
</dbReference>
<accession>A0A0D2NCK7</accession>
<dbReference type="GO" id="GO:0005737">
    <property type="term" value="C:cytoplasm"/>
    <property type="evidence" value="ECO:0007669"/>
    <property type="project" value="UniProtKB-SubCell"/>
</dbReference>
<dbReference type="STRING" id="945553.A0A0D2NCK7"/>
<name>A0A0D2NCK7_HYPSF</name>
<dbReference type="PANTHER" id="PTHR31196">
    <property type="entry name" value="RNA POLYMERASE II NUCLEAR LOCALIZATION PROTEIN SLC7A6OS-RELATED"/>
    <property type="match status" value="1"/>
</dbReference>
<evidence type="ECO:0000313" key="12">
    <source>
        <dbReference type="EMBL" id="KJA14316.1"/>
    </source>
</evidence>
<comment type="similarity">
    <text evidence="4">Belongs to the IWR1/SLC7A6OS family.</text>
</comment>
<evidence type="ECO:0000256" key="5">
    <source>
        <dbReference type="ARBA" id="ARBA00017036"/>
    </source>
</evidence>
<dbReference type="InterPro" id="IPR040218">
    <property type="entry name" value="SLC7A6OS"/>
</dbReference>